<dbReference type="RefSeq" id="XP_009049840.1">
    <property type="nucleotide sequence ID" value="XM_009051592.1"/>
</dbReference>
<evidence type="ECO:0000256" key="1">
    <source>
        <dbReference type="ARBA" id="ARBA00000966"/>
    </source>
</evidence>
<organism evidence="12 13">
    <name type="scientific">Lottia gigantea</name>
    <name type="common">Giant owl limpet</name>
    <dbReference type="NCBI Taxonomy" id="225164"/>
    <lineage>
        <taxon>Eukaryota</taxon>
        <taxon>Metazoa</taxon>
        <taxon>Spiralia</taxon>
        <taxon>Lophotrochozoa</taxon>
        <taxon>Mollusca</taxon>
        <taxon>Gastropoda</taxon>
        <taxon>Patellogastropoda</taxon>
        <taxon>Lottioidea</taxon>
        <taxon>Lottiidae</taxon>
        <taxon>Lottia</taxon>
    </lineage>
</organism>
<evidence type="ECO:0000256" key="6">
    <source>
        <dbReference type="ARBA" id="ARBA00023295"/>
    </source>
</evidence>
<dbReference type="KEGG" id="lgi:LOTGIDRAFT_231044"/>
<dbReference type="CTD" id="20248443"/>
<dbReference type="Gene3D" id="1.50.10.10">
    <property type="match status" value="1"/>
</dbReference>
<dbReference type="InterPro" id="IPR001701">
    <property type="entry name" value="Glyco_hydro_9"/>
</dbReference>
<evidence type="ECO:0000256" key="5">
    <source>
        <dbReference type="ARBA" id="ARBA00023277"/>
    </source>
</evidence>
<dbReference type="OMA" id="NNQGWSQ"/>
<dbReference type="Proteomes" id="UP000030746">
    <property type="component" value="Unassembled WGS sequence"/>
</dbReference>
<keyword evidence="6 8" id="KW-0326">Glycosidase</keyword>
<evidence type="ECO:0000256" key="4">
    <source>
        <dbReference type="ARBA" id="ARBA00023001"/>
    </source>
</evidence>
<dbReference type="InterPro" id="IPR033126">
    <property type="entry name" value="Glyco_hydro_9_Asp/Glu_AS"/>
</dbReference>
<keyword evidence="10" id="KW-0812">Transmembrane</keyword>
<keyword evidence="13" id="KW-1185">Reference proteome</keyword>
<dbReference type="EC" id="3.2.1.4" evidence="9"/>
<evidence type="ECO:0000313" key="12">
    <source>
        <dbReference type="EMBL" id="ESO99349.1"/>
    </source>
</evidence>
<feature type="domain" description="Glycoside hydrolase family 9" evidence="11">
    <location>
        <begin position="107"/>
        <end position="525"/>
    </location>
</feature>
<dbReference type="HOGENOM" id="CLU_008926_1_5_1"/>
<dbReference type="GO" id="GO:0030245">
    <property type="term" value="P:cellulose catabolic process"/>
    <property type="evidence" value="ECO:0007669"/>
    <property type="project" value="UniProtKB-KW"/>
</dbReference>
<keyword evidence="4 9" id="KW-0136">Cellulose degradation</keyword>
<keyword evidence="3 8" id="KW-0378">Hydrolase</keyword>
<comment type="similarity">
    <text evidence="2 8 9">Belongs to the glycosyl hydrolase 9 (cellulase E) family.</text>
</comment>
<dbReference type="GeneID" id="20248443"/>
<name>V4CBX9_LOTGI</name>
<keyword evidence="5 8" id="KW-0119">Carbohydrate metabolism</keyword>
<dbReference type="OrthoDB" id="10257085at2759"/>
<comment type="catalytic activity">
    <reaction evidence="1 9">
        <text>Endohydrolysis of (1-&gt;4)-beta-D-glucosidic linkages in cellulose, lichenin and cereal beta-D-glucans.</text>
        <dbReference type="EC" id="3.2.1.4"/>
    </reaction>
</comment>
<protein>
    <recommendedName>
        <fullName evidence="9">Endoglucanase</fullName>
        <ecNumber evidence="9">3.2.1.4</ecNumber>
    </recommendedName>
</protein>
<evidence type="ECO:0000256" key="3">
    <source>
        <dbReference type="ARBA" id="ARBA00022801"/>
    </source>
</evidence>
<evidence type="ECO:0000256" key="9">
    <source>
        <dbReference type="RuleBase" id="RU361166"/>
    </source>
</evidence>
<keyword evidence="10" id="KW-0472">Membrane</keyword>
<dbReference type="InterPro" id="IPR008928">
    <property type="entry name" value="6-hairpin_glycosidase_sf"/>
</dbReference>
<evidence type="ECO:0000313" key="13">
    <source>
        <dbReference type="Proteomes" id="UP000030746"/>
    </source>
</evidence>
<evidence type="ECO:0000259" key="11">
    <source>
        <dbReference type="Pfam" id="PF00759"/>
    </source>
</evidence>
<feature type="active site" evidence="8">
    <location>
        <position position="512"/>
    </location>
</feature>
<evidence type="ECO:0000256" key="7">
    <source>
        <dbReference type="ARBA" id="ARBA00023326"/>
    </source>
</evidence>
<dbReference type="STRING" id="225164.V4CBX9"/>
<sequence>MTYFSPVIRTLVTVMILFPTLDSIMLLRPFLKRRMTVEVPEHNFWPFLPIVSPFKNNKTYYDLPRHNFWPFIPIVPPIRPEGEPLPTPPTPSIPWVPPTHKPTDYNYDEVLQKSILFYEAQRSGRLPAIRNIAWRGDSALQDQGIFGEDLSGGWYDAGDCVKFGFPMAASTTLLLWGFIEFYDGYEYAGLVNEMYDCVQWPLTYFMKAHPTKFEFYAQVGDPFIDHDYWGRPEDMTMYRPAYRLSPERPGSDVIGETAAALAAGSIVFRTRDPALAGEMLRHSEELFEFAQNYQGLYSESIPSVKEFYPSSQFQDELCWAAAWLYRATGKFTYLDTAEQYYVSKHSWAFNWEDKTDATSLMLFMLTKKEKYRDDIERSLRDWLPGGTVPYTPKGLVFRAKWGSLRFAGNVAFLALVAANADINPSMYRRWAKQQIHYILGDTGRSYVVGFGNNPPTRPHHASSSCNSPPLPCTWDDFSKSTPNSHILYGAVVGGPDKFDHFVDDREDFIQNEVACDYNAGFQSALAGLNQQKYRQVNLI</sequence>
<feature type="active site" evidence="8">
    <location>
        <position position="503"/>
    </location>
</feature>
<dbReference type="InterPro" id="IPR012341">
    <property type="entry name" value="6hp_glycosidase-like_sf"/>
</dbReference>
<dbReference type="PROSITE" id="PS00698">
    <property type="entry name" value="GH9_3"/>
    <property type="match status" value="1"/>
</dbReference>
<dbReference type="GO" id="GO:0008810">
    <property type="term" value="F:cellulase activity"/>
    <property type="evidence" value="ECO:0007669"/>
    <property type="project" value="UniProtKB-EC"/>
</dbReference>
<gene>
    <name evidence="12" type="ORF">LOTGIDRAFT_231044</name>
</gene>
<evidence type="ECO:0000256" key="10">
    <source>
        <dbReference type="SAM" id="Phobius"/>
    </source>
</evidence>
<dbReference type="EMBL" id="KB201037">
    <property type="protein sequence ID" value="ESO99349.1"/>
    <property type="molecule type" value="Genomic_DNA"/>
</dbReference>
<dbReference type="AlphaFoldDB" id="V4CBX9"/>
<dbReference type="PANTHER" id="PTHR22298">
    <property type="entry name" value="ENDO-1,4-BETA-GLUCANASE"/>
    <property type="match status" value="1"/>
</dbReference>
<keyword evidence="10" id="KW-1133">Transmembrane helix</keyword>
<dbReference type="Pfam" id="PF00759">
    <property type="entry name" value="Glyco_hydro_9"/>
    <property type="match status" value="1"/>
</dbReference>
<evidence type="ECO:0000256" key="8">
    <source>
        <dbReference type="PROSITE-ProRule" id="PRU10060"/>
    </source>
</evidence>
<reference evidence="12 13" key="1">
    <citation type="journal article" date="2013" name="Nature">
        <title>Insights into bilaterian evolution from three spiralian genomes.</title>
        <authorList>
            <person name="Simakov O."/>
            <person name="Marletaz F."/>
            <person name="Cho S.J."/>
            <person name="Edsinger-Gonzales E."/>
            <person name="Havlak P."/>
            <person name="Hellsten U."/>
            <person name="Kuo D.H."/>
            <person name="Larsson T."/>
            <person name="Lv J."/>
            <person name="Arendt D."/>
            <person name="Savage R."/>
            <person name="Osoegawa K."/>
            <person name="de Jong P."/>
            <person name="Grimwood J."/>
            <person name="Chapman J.A."/>
            <person name="Shapiro H."/>
            <person name="Aerts A."/>
            <person name="Otillar R.P."/>
            <person name="Terry A.Y."/>
            <person name="Boore J.L."/>
            <person name="Grigoriev I.V."/>
            <person name="Lindberg D.R."/>
            <person name="Seaver E.C."/>
            <person name="Weisblat D.A."/>
            <person name="Putnam N.H."/>
            <person name="Rokhsar D.S."/>
        </authorList>
    </citation>
    <scope>NUCLEOTIDE SEQUENCE [LARGE SCALE GENOMIC DNA]</scope>
</reference>
<keyword evidence="7 8" id="KW-0624">Polysaccharide degradation</keyword>
<evidence type="ECO:0000256" key="2">
    <source>
        <dbReference type="ARBA" id="ARBA00007072"/>
    </source>
</evidence>
<dbReference type="SUPFAM" id="SSF48208">
    <property type="entry name" value="Six-hairpin glycosidases"/>
    <property type="match status" value="1"/>
</dbReference>
<accession>V4CBX9</accession>
<proteinExistence type="inferred from homology"/>
<feature type="transmembrane region" description="Helical" evidence="10">
    <location>
        <begin position="6"/>
        <end position="27"/>
    </location>
</feature>